<gene>
    <name evidence="2" type="ORF">JOB18_033176</name>
</gene>
<dbReference type="AlphaFoldDB" id="A0AAV6RMD2"/>
<evidence type="ECO:0000313" key="2">
    <source>
        <dbReference type="EMBL" id="KAG7505500.1"/>
    </source>
</evidence>
<accession>A0AAV6RMD2</accession>
<dbReference type="Proteomes" id="UP000693946">
    <property type="component" value="Linkage Group LG19"/>
</dbReference>
<protein>
    <submittedName>
        <fullName evidence="2">Uncharacterized protein</fullName>
    </submittedName>
</protein>
<sequence>MEDQMEPVPQNVRLKLWHWTEYVRDLFLKAGAESLRHHFPSDSLEHPPSGSPTNPHRSHSSCSSPFFSLASPSLTPPYPHGSCNLNTEQMQREQHRPMAAVISEQGSDLMTEPAAVALMQWLYNRAGLHNAAPARLCPLTDCQWDGDTDTKCHNRRPCDRYHDIISGLWGEELT</sequence>
<reference evidence="2 3" key="1">
    <citation type="journal article" date="2021" name="Sci. Rep.">
        <title>Chromosome anchoring in Senegalese sole (Solea senegalensis) reveals sex-associated markers and genome rearrangements in flatfish.</title>
        <authorList>
            <person name="Guerrero-Cozar I."/>
            <person name="Gomez-Garrido J."/>
            <person name="Berbel C."/>
            <person name="Martinez-Blanch J.F."/>
            <person name="Alioto T."/>
            <person name="Claros M.G."/>
            <person name="Gagnaire P.A."/>
            <person name="Manchado M."/>
        </authorList>
    </citation>
    <scope>NUCLEOTIDE SEQUENCE [LARGE SCALE GENOMIC DNA]</scope>
    <source>
        <strain evidence="2">Sse05_10M</strain>
    </source>
</reference>
<feature type="region of interest" description="Disordered" evidence="1">
    <location>
        <begin position="39"/>
        <end position="63"/>
    </location>
</feature>
<evidence type="ECO:0000256" key="1">
    <source>
        <dbReference type="SAM" id="MobiDB-lite"/>
    </source>
</evidence>
<evidence type="ECO:0000313" key="3">
    <source>
        <dbReference type="Proteomes" id="UP000693946"/>
    </source>
</evidence>
<proteinExistence type="predicted"/>
<name>A0AAV6RMD2_SOLSE</name>
<organism evidence="2 3">
    <name type="scientific">Solea senegalensis</name>
    <name type="common">Senegalese sole</name>
    <dbReference type="NCBI Taxonomy" id="28829"/>
    <lineage>
        <taxon>Eukaryota</taxon>
        <taxon>Metazoa</taxon>
        <taxon>Chordata</taxon>
        <taxon>Craniata</taxon>
        <taxon>Vertebrata</taxon>
        <taxon>Euteleostomi</taxon>
        <taxon>Actinopterygii</taxon>
        <taxon>Neopterygii</taxon>
        <taxon>Teleostei</taxon>
        <taxon>Neoteleostei</taxon>
        <taxon>Acanthomorphata</taxon>
        <taxon>Carangaria</taxon>
        <taxon>Pleuronectiformes</taxon>
        <taxon>Pleuronectoidei</taxon>
        <taxon>Soleidae</taxon>
        <taxon>Solea</taxon>
    </lineage>
</organism>
<keyword evidence="3" id="KW-1185">Reference proteome</keyword>
<dbReference type="EMBL" id="JAGKHQ010000011">
    <property type="protein sequence ID" value="KAG7505500.1"/>
    <property type="molecule type" value="Genomic_DNA"/>
</dbReference>
<comment type="caution">
    <text evidence="2">The sequence shown here is derived from an EMBL/GenBank/DDBJ whole genome shotgun (WGS) entry which is preliminary data.</text>
</comment>